<keyword evidence="1" id="KW-1133">Transmembrane helix</keyword>
<evidence type="ECO:0000256" key="1">
    <source>
        <dbReference type="SAM" id="Phobius"/>
    </source>
</evidence>
<dbReference type="AlphaFoldDB" id="A0A9D5R9Z5"/>
<proteinExistence type="predicted"/>
<protein>
    <submittedName>
        <fullName evidence="2">Uncharacterized protein</fullName>
    </submittedName>
</protein>
<keyword evidence="1" id="KW-0472">Membrane</keyword>
<organism evidence="2 3">
    <name type="scientific">Ructibacterium gallinarum</name>
    <dbReference type="NCBI Taxonomy" id="2779355"/>
    <lineage>
        <taxon>Bacteria</taxon>
        <taxon>Bacillati</taxon>
        <taxon>Bacillota</taxon>
        <taxon>Clostridia</taxon>
        <taxon>Eubacteriales</taxon>
        <taxon>Oscillospiraceae</taxon>
        <taxon>Ructibacterium</taxon>
    </lineage>
</organism>
<sequence length="165" mass="19347">MKIHHKKFIFLAVFLIFVLALVLLFILSPNRELEINEIKAYFRATVSLNFHPDFENAEKIVIGGPAIHMSYYDTLENGHAIYLTKTHIEQITNYLNGLKLAKAQEDELPNQSPDYFIYYYNEKGIIKRFTVHGEVFIKDLEEKKLYRIKNTKMGIMEGLENLEFV</sequence>
<evidence type="ECO:0000313" key="2">
    <source>
        <dbReference type="EMBL" id="MBE5040989.1"/>
    </source>
</evidence>
<comment type="caution">
    <text evidence="2">The sequence shown here is derived from an EMBL/GenBank/DDBJ whole genome shotgun (WGS) entry which is preliminary data.</text>
</comment>
<dbReference type="RefSeq" id="WP_226393529.1">
    <property type="nucleotide sequence ID" value="NZ_JADCKB010000030.1"/>
</dbReference>
<keyword evidence="1" id="KW-0812">Transmembrane</keyword>
<gene>
    <name evidence="2" type="ORF">INF28_11020</name>
</gene>
<reference evidence="2" key="1">
    <citation type="submission" date="2020-10" db="EMBL/GenBank/DDBJ databases">
        <title>ChiBAC.</title>
        <authorList>
            <person name="Zenner C."/>
            <person name="Hitch T.C.A."/>
            <person name="Clavel T."/>
        </authorList>
    </citation>
    <scope>NUCLEOTIDE SEQUENCE</scope>
    <source>
        <strain evidence="2">DSM 107454</strain>
    </source>
</reference>
<accession>A0A9D5R9Z5</accession>
<name>A0A9D5R9Z5_9FIRM</name>
<dbReference type="Proteomes" id="UP000806542">
    <property type="component" value="Unassembled WGS sequence"/>
</dbReference>
<keyword evidence="3" id="KW-1185">Reference proteome</keyword>
<evidence type="ECO:0000313" key="3">
    <source>
        <dbReference type="Proteomes" id="UP000806542"/>
    </source>
</evidence>
<feature type="transmembrane region" description="Helical" evidence="1">
    <location>
        <begin position="7"/>
        <end position="27"/>
    </location>
</feature>
<dbReference type="EMBL" id="JADCKB010000030">
    <property type="protein sequence ID" value="MBE5040989.1"/>
    <property type="molecule type" value="Genomic_DNA"/>
</dbReference>